<evidence type="ECO:0000256" key="4">
    <source>
        <dbReference type="ARBA" id="ARBA00022801"/>
    </source>
</evidence>
<reference evidence="8" key="1">
    <citation type="submission" date="2016-07" db="EMBL/GenBank/DDBJ databases">
        <title>Frankia sp. NRRL B-16219 Genome sequencing.</title>
        <authorList>
            <person name="Ghodhbane-Gtari F."/>
            <person name="Swanson E."/>
            <person name="Gueddou A."/>
            <person name="Louati M."/>
            <person name="Nouioui I."/>
            <person name="Hezbri K."/>
            <person name="Abebe-Akele F."/>
            <person name="Simpson S."/>
            <person name="Morris K."/>
            <person name="Thomas K."/>
            <person name="Gtari M."/>
            <person name="Tisa L.S."/>
        </authorList>
    </citation>
    <scope>NUCLEOTIDE SEQUENCE [LARGE SCALE GENOMIC DNA]</scope>
    <source>
        <strain evidence="8">NRRL B-16219</strain>
    </source>
</reference>
<evidence type="ECO:0000256" key="2">
    <source>
        <dbReference type="ARBA" id="ARBA00010687"/>
    </source>
</evidence>
<keyword evidence="5 6" id="KW-0326">Glycosidase</keyword>
<protein>
    <recommendedName>
        <fullName evidence="3 6">Arabinogalactan endo-beta-1,4-galactanase</fullName>
        <ecNumber evidence="3 6">3.2.1.89</ecNumber>
    </recommendedName>
</protein>
<evidence type="ECO:0000256" key="5">
    <source>
        <dbReference type="ARBA" id="ARBA00023295"/>
    </source>
</evidence>
<keyword evidence="8" id="KW-1185">Reference proteome</keyword>
<keyword evidence="4 6" id="KW-0378">Hydrolase</keyword>
<dbReference type="EC" id="3.2.1.89" evidence="3 6"/>
<dbReference type="InterPro" id="IPR017853">
    <property type="entry name" value="GH"/>
</dbReference>
<dbReference type="GO" id="GO:0045490">
    <property type="term" value="P:pectin catabolic process"/>
    <property type="evidence" value="ECO:0007669"/>
    <property type="project" value="TreeGrafter"/>
</dbReference>
<accession>A0A1S1QT38</accession>
<gene>
    <name evidence="7" type="ORF">BBK14_14355</name>
</gene>
<dbReference type="EMBL" id="MAXA01000114">
    <property type="protein sequence ID" value="OHV36756.1"/>
    <property type="molecule type" value="Genomic_DNA"/>
</dbReference>
<proteinExistence type="inferred from homology"/>
<dbReference type="Gene3D" id="3.20.20.80">
    <property type="entry name" value="Glycosidases"/>
    <property type="match status" value="1"/>
</dbReference>
<evidence type="ECO:0000256" key="6">
    <source>
        <dbReference type="RuleBase" id="RU361192"/>
    </source>
</evidence>
<comment type="similarity">
    <text evidence="2 6">Belongs to the glycosyl hydrolase 53 family.</text>
</comment>
<sequence length="386" mass="41156">MRGSAARVIHIVSLIVAAGTVAVTVTVLTGRDRPSREVLSVRGADISFTLQEEAAGTGLSDGGRRLPIERILAAHGANYVRLRVWVDPPAGYSGEQSVLTLARRATDAGLKIVLNPHYSDFWADPHSQEIPVAWRGADLVTTAAKVREYTRGLVARLAAQGTPVDMVQIGNEITNGMLWPLGDVRDGTRTQWSRLAELVNSAIEGAREGTSGRPVAIVLHVDSGGDLGRSEYFFGNLIQAGVTAFDVIGVSYYPYWTGSLAALRATLDGLARQYHRDILIAETAYPWTLVDPGPGDWVTSPDQLPDAMTVPATPAGQAAFFAKLRQILHDVPDGRGLGFLAWEPGWLTVAPKPGEPIPGANLAMFDRDGVGLPSLAAFAPPDATGL</sequence>
<organism evidence="7 8">
    <name type="scientific">Parafrankia soli</name>
    <dbReference type="NCBI Taxonomy" id="2599596"/>
    <lineage>
        <taxon>Bacteria</taxon>
        <taxon>Bacillati</taxon>
        <taxon>Actinomycetota</taxon>
        <taxon>Actinomycetes</taxon>
        <taxon>Frankiales</taxon>
        <taxon>Frankiaceae</taxon>
        <taxon>Parafrankia</taxon>
    </lineage>
</organism>
<evidence type="ECO:0000313" key="8">
    <source>
        <dbReference type="Proteomes" id="UP000179769"/>
    </source>
</evidence>
<evidence type="ECO:0000256" key="1">
    <source>
        <dbReference type="ARBA" id="ARBA00001695"/>
    </source>
</evidence>
<dbReference type="SUPFAM" id="SSF51445">
    <property type="entry name" value="(Trans)glycosidases"/>
    <property type="match status" value="1"/>
</dbReference>
<dbReference type="GO" id="GO:0031218">
    <property type="term" value="F:arabinogalactan endo-1,4-beta-galactosidase activity"/>
    <property type="evidence" value="ECO:0007669"/>
    <property type="project" value="UniProtKB-EC"/>
</dbReference>
<name>A0A1S1QT38_9ACTN</name>
<comment type="catalytic activity">
    <reaction evidence="1 6">
        <text>The enzyme specifically hydrolyzes (1-&gt;4)-beta-D-galactosidic linkages in type I arabinogalactans.</text>
        <dbReference type="EC" id="3.2.1.89"/>
    </reaction>
</comment>
<evidence type="ECO:0000313" key="7">
    <source>
        <dbReference type="EMBL" id="OHV36756.1"/>
    </source>
</evidence>
<dbReference type="Pfam" id="PF07745">
    <property type="entry name" value="Glyco_hydro_53"/>
    <property type="match status" value="1"/>
</dbReference>
<dbReference type="InterPro" id="IPR011683">
    <property type="entry name" value="Glyco_hydro_53"/>
</dbReference>
<dbReference type="GO" id="GO:0015926">
    <property type="term" value="F:glucosidase activity"/>
    <property type="evidence" value="ECO:0007669"/>
    <property type="project" value="InterPro"/>
</dbReference>
<dbReference type="PANTHER" id="PTHR34983">
    <property type="entry name" value="ARABINOGALACTAN ENDO-BETA-1,4-GALACTANASE A"/>
    <property type="match status" value="1"/>
</dbReference>
<comment type="caution">
    <text evidence="7">The sequence shown here is derived from an EMBL/GenBank/DDBJ whole genome shotgun (WGS) entry which is preliminary data.</text>
</comment>
<dbReference type="PANTHER" id="PTHR34983:SF1">
    <property type="entry name" value="ARABINOGALACTAN ENDO-BETA-1,4-GALACTANASE A"/>
    <property type="match status" value="1"/>
</dbReference>
<dbReference type="AlphaFoldDB" id="A0A1S1QT38"/>
<dbReference type="Proteomes" id="UP000179769">
    <property type="component" value="Unassembled WGS sequence"/>
</dbReference>
<evidence type="ECO:0000256" key="3">
    <source>
        <dbReference type="ARBA" id="ARBA00012556"/>
    </source>
</evidence>
<dbReference type="OrthoDB" id="3981930at2"/>